<organism evidence="1">
    <name type="scientific">freshwater metagenome</name>
    <dbReference type="NCBI Taxonomy" id="449393"/>
    <lineage>
        <taxon>unclassified sequences</taxon>
        <taxon>metagenomes</taxon>
        <taxon>ecological metagenomes</taxon>
    </lineage>
</organism>
<proteinExistence type="predicted"/>
<dbReference type="AlphaFoldDB" id="A0A6J7UIK2"/>
<sequence>MAANDGHCKGKVTRDHVLIAVAHSRGGDFDENFSGLWGIKLNFLNGPRCIQLPQNCGFGLHDFPL</sequence>
<dbReference type="EMBL" id="CAFBQU010000022">
    <property type="protein sequence ID" value="CAB5065630.1"/>
    <property type="molecule type" value="Genomic_DNA"/>
</dbReference>
<reference evidence="1" key="1">
    <citation type="submission" date="2020-05" db="EMBL/GenBank/DDBJ databases">
        <authorList>
            <person name="Chiriac C."/>
            <person name="Salcher M."/>
            <person name="Ghai R."/>
            <person name="Kavagutti S V."/>
        </authorList>
    </citation>
    <scope>NUCLEOTIDE SEQUENCE</scope>
</reference>
<accession>A0A6J7UIK2</accession>
<protein>
    <submittedName>
        <fullName evidence="1">Unannotated protein</fullName>
    </submittedName>
</protein>
<name>A0A6J7UIK2_9ZZZZ</name>
<evidence type="ECO:0000313" key="1">
    <source>
        <dbReference type="EMBL" id="CAB5065630.1"/>
    </source>
</evidence>
<gene>
    <name evidence="1" type="ORF">UFOPK4347_00983</name>
</gene>